<keyword evidence="3" id="KW-0067">ATP-binding</keyword>
<proteinExistence type="predicted"/>
<organism evidence="7">
    <name type="scientific">Apicomplexa sp. corallicolid ex Leiopathes glaberrima</name>
    <dbReference type="NCBI Taxonomy" id="2720216"/>
    <lineage>
        <taxon>Eukaryota</taxon>
        <taxon>Sar</taxon>
        <taxon>Alveolata</taxon>
        <taxon>Apicomplexa</taxon>
    </lineage>
</organism>
<dbReference type="GO" id="GO:0016887">
    <property type="term" value="F:ATP hydrolysis activity"/>
    <property type="evidence" value="ECO:0007669"/>
    <property type="project" value="InterPro"/>
</dbReference>
<dbReference type="InterPro" id="IPR027417">
    <property type="entry name" value="P-loop_NTPase"/>
</dbReference>
<evidence type="ECO:0000259" key="6">
    <source>
        <dbReference type="SMART" id="SM01086"/>
    </source>
</evidence>
<dbReference type="Gene3D" id="1.10.8.60">
    <property type="match status" value="2"/>
</dbReference>
<evidence type="ECO:0000256" key="4">
    <source>
        <dbReference type="ARBA" id="ARBA00023186"/>
    </source>
</evidence>
<dbReference type="InterPro" id="IPR019489">
    <property type="entry name" value="Clp_ATPase_C"/>
</dbReference>
<gene>
    <name evidence="7" type="primary">clpC</name>
</gene>
<dbReference type="SMART" id="SM01086">
    <property type="entry name" value="ClpB_D2-small"/>
    <property type="match status" value="1"/>
</dbReference>
<dbReference type="Gene3D" id="3.40.50.300">
    <property type="entry name" value="P-loop containing nucleotide triphosphate hydrolases"/>
    <property type="match status" value="2"/>
</dbReference>
<protein>
    <submittedName>
        <fullName evidence="7">ATP-dependent protease clpC</fullName>
    </submittedName>
</protein>
<dbReference type="Pfam" id="PF17871">
    <property type="entry name" value="AAA_lid_9"/>
    <property type="match status" value="1"/>
</dbReference>
<dbReference type="SUPFAM" id="SSF52540">
    <property type="entry name" value="P-loop containing nucleoside triphosphate hydrolases"/>
    <property type="match status" value="2"/>
</dbReference>
<dbReference type="GO" id="GO:0005524">
    <property type="term" value="F:ATP binding"/>
    <property type="evidence" value="ECO:0007669"/>
    <property type="project" value="UniProtKB-KW"/>
</dbReference>
<dbReference type="CDD" id="cd19499">
    <property type="entry name" value="RecA-like_ClpB_Hsp104-like"/>
    <property type="match status" value="1"/>
</dbReference>
<dbReference type="AlphaFoldDB" id="A0A6M3R5S2"/>
<keyword evidence="1" id="KW-0677">Repeat</keyword>
<dbReference type="PROSITE" id="PS00871">
    <property type="entry name" value="CLPAB_2"/>
    <property type="match status" value="1"/>
</dbReference>
<feature type="domain" description="Clp ATPase C-terminal" evidence="6">
    <location>
        <begin position="664"/>
        <end position="756"/>
    </location>
</feature>
<dbReference type="InterPro" id="IPR050130">
    <property type="entry name" value="ClpA_ClpB"/>
</dbReference>
<dbReference type="Pfam" id="PF00004">
    <property type="entry name" value="AAA"/>
    <property type="match status" value="1"/>
</dbReference>
<evidence type="ECO:0000256" key="1">
    <source>
        <dbReference type="ARBA" id="ARBA00022737"/>
    </source>
</evidence>
<evidence type="ECO:0000256" key="2">
    <source>
        <dbReference type="ARBA" id="ARBA00022741"/>
    </source>
</evidence>
<evidence type="ECO:0000259" key="5">
    <source>
        <dbReference type="SMART" id="SM00382"/>
    </source>
</evidence>
<name>A0A6M3R5S2_9APIC</name>
<evidence type="ECO:0000313" key="7">
    <source>
        <dbReference type="EMBL" id="QJD07194.1"/>
    </source>
</evidence>
<dbReference type="CDD" id="cd00009">
    <property type="entry name" value="AAA"/>
    <property type="match status" value="1"/>
</dbReference>
<dbReference type="Pfam" id="PF07724">
    <property type="entry name" value="AAA_2"/>
    <property type="match status" value="1"/>
</dbReference>
<dbReference type="FunFam" id="3.40.50.300:FF:000025">
    <property type="entry name" value="ATP-dependent Clp protease subunit"/>
    <property type="match status" value="1"/>
</dbReference>
<dbReference type="InterPro" id="IPR001270">
    <property type="entry name" value="ClpA/B"/>
</dbReference>
<feature type="domain" description="AAA+ ATPase" evidence="5">
    <location>
        <begin position="199"/>
        <end position="347"/>
    </location>
</feature>
<dbReference type="PANTHER" id="PTHR11638">
    <property type="entry name" value="ATP-DEPENDENT CLP PROTEASE"/>
    <property type="match status" value="1"/>
</dbReference>
<dbReference type="PRINTS" id="PR00300">
    <property type="entry name" value="CLPPROTEASEA"/>
</dbReference>
<dbReference type="InterPro" id="IPR041546">
    <property type="entry name" value="ClpA/ClpB_AAA_lid"/>
</dbReference>
<keyword evidence="2" id="KW-0547">Nucleotide-binding</keyword>
<dbReference type="SMART" id="SM00382">
    <property type="entry name" value="AAA"/>
    <property type="match status" value="2"/>
</dbReference>
<accession>A0A6M3R5S2</accession>
<dbReference type="EMBL" id="MN586854">
    <property type="protein sequence ID" value="QJD07194.1"/>
    <property type="molecule type" value="Genomic_DNA"/>
</dbReference>
<keyword evidence="4" id="KW-0143">Chaperone</keyword>
<keyword evidence="7" id="KW-0645">Protease</keyword>
<dbReference type="GO" id="GO:0005737">
    <property type="term" value="C:cytoplasm"/>
    <property type="evidence" value="ECO:0007669"/>
    <property type="project" value="TreeGrafter"/>
</dbReference>
<dbReference type="GO" id="GO:0006508">
    <property type="term" value="P:proteolysis"/>
    <property type="evidence" value="ECO:0007669"/>
    <property type="project" value="UniProtKB-KW"/>
</dbReference>
<evidence type="ECO:0000256" key="3">
    <source>
        <dbReference type="ARBA" id="ARBA00022840"/>
    </source>
</evidence>
<dbReference type="GO" id="GO:0008233">
    <property type="term" value="F:peptidase activity"/>
    <property type="evidence" value="ECO:0007669"/>
    <property type="project" value="UniProtKB-KW"/>
</dbReference>
<dbReference type="Pfam" id="PF10431">
    <property type="entry name" value="ClpB_D2-small"/>
    <property type="match status" value="1"/>
</dbReference>
<feature type="domain" description="AAA+ ATPase" evidence="5">
    <location>
        <begin position="486"/>
        <end position="637"/>
    </location>
</feature>
<dbReference type="InterPro" id="IPR028299">
    <property type="entry name" value="ClpA/B_CS2"/>
</dbReference>
<dbReference type="InterPro" id="IPR003959">
    <property type="entry name" value="ATPase_AAA_core"/>
</dbReference>
<reference evidence="7" key="1">
    <citation type="journal article" date="2020" name="Microbiome">
        <title>Deep-sea corals provide new insight into the ecology, evolution, and the role of plastids in widespread apicomplexan symbionts of anthozoans.</title>
        <authorList>
            <person name="Vohsen S.A."/>
            <person name="Anderson K.E."/>
            <person name="Gade A.M."/>
            <person name="Gruber-Vodicka H.R."/>
            <person name="Dannenberg R.P."/>
            <person name="Osman E.O."/>
            <person name="Dubilier N."/>
            <person name="Fisher C.R."/>
            <person name="Baums I.B."/>
        </authorList>
    </citation>
    <scope>NUCLEOTIDE SEQUENCE</scope>
</reference>
<dbReference type="PANTHER" id="PTHR11638:SF18">
    <property type="entry name" value="HEAT SHOCK PROTEIN 104"/>
    <property type="match status" value="1"/>
</dbReference>
<dbReference type="InterPro" id="IPR003593">
    <property type="entry name" value="AAA+_ATPase"/>
</dbReference>
<dbReference type="GO" id="GO:0034605">
    <property type="term" value="P:cellular response to heat"/>
    <property type="evidence" value="ECO:0007669"/>
    <property type="project" value="TreeGrafter"/>
</dbReference>
<keyword evidence="7" id="KW-0378">Hydrolase</keyword>
<sequence>MNTNTYPNSLNFNITSLKCTKEVLLTLAQAETLATKYNYTYVEPIHIFTSFFYTKLSYTLALNLNFKELLLVELSLHRKSNKTLSSPVQFSLTSLTLLSNLTKKFFYRPFNTLDIIYLILKNSTIYLPEIAKTFDKKLNVFLTTLETHLELTPLIKDTSNNELLLKLSSNLSETIKSSYTIIGRNSETLKLIEILSRKTKRNPIIVGPEGVGRLSLIKALAAKIKRNEVPVTLKNKELWMLNINSLIKYTTYKGELEQQFEELINLINSHYNNTIILLCPEIELLFNLNNSSEEGINTLINILKPALEKNYIQLIGTSTSSEYEKFTTKTSKIDKYFDIVTLIEPSEEVTFKIVKNKVASIEEFHKVSISSDIIKVVINLSKQYLKHKTFPEKALILLDVASAKIKCANPVSTQINLVTTLALQQAASDLSGLPAHLIIKNLDTVKTEATLAEKLNSRVFGQTLAISKITTALKRAYTGLKPINKPIGSWLLCGPSGTGKTEVAKSLANFLFGSDTEMVRFDMSEFMEKHSVSRLIGSPPGYIGYGEGGQLTEAVNKKPYTVVLFDEIEKAHVDVHNLMLQLLDDGRLTDSSGKSVDFSNTIILFTSNLGCPTNPLEFKSFQEGSNFTKEEYLFLSTKINTAVQNHFRPEFINRLDSVVVFQPLSINYLTKIVDKFLDQLSSNLTRNGSLLCLNVSFEVKYILAKIAYQPLYGARPLKRLIANLIETPISDILLNYNLKYPHVFSIFFDKNKTLGYGLKKLD</sequence>